<dbReference type="Pfam" id="PF08445">
    <property type="entry name" value="FR47"/>
    <property type="match status" value="1"/>
</dbReference>
<dbReference type="EMBL" id="BARS01041266">
    <property type="protein sequence ID" value="GAG30415.1"/>
    <property type="molecule type" value="Genomic_DNA"/>
</dbReference>
<dbReference type="InterPro" id="IPR013653">
    <property type="entry name" value="GCN5-like_dom"/>
</dbReference>
<dbReference type="InterPro" id="IPR016181">
    <property type="entry name" value="Acyl_CoA_acyltransferase"/>
</dbReference>
<comment type="caution">
    <text evidence="2">The sequence shown here is derived from an EMBL/GenBank/DDBJ whole genome shotgun (WGS) entry which is preliminary data.</text>
</comment>
<dbReference type="InterPro" id="IPR000182">
    <property type="entry name" value="GNAT_dom"/>
</dbReference>
<evidence type="ECO:0000313" key="2">
    <source>
        <dbReference type="EMBL" id="GAG30415.1"/>
    </source>
</evidence>
<feature type="non-terminal residue" evidence="2">
    <location>
        <position position="1"/>
    </location>
</feature>
<dbReference type="GO" id="GO:0016747">
    <property type="term" value="F:acyltransferase activity, transferring groups other than amino-acyl groups"/>
    <property type="evidence" value="ECO:0007669"/>
    <property type="project" value="InterPro"/>
</dbReference>
<name>X0WIB2_9ZZZZ</name>
<gene>
    <name evidence="2" type="ORF">S01H1_62787</name>
</gene>
<feature type="domain" description="N-acetyltransferase" evidence="1">
    <location>
        <begin position="87"/>
        <end position="228"/>
    </location>
</feature>
<reference evidence="2" key="1">
    <citation type="journal article" date="2014" name="Front. Microbiol.">
        <title>High frequency of phylogenetically diverse reductive dehalogenase-homologous genes in deep subseafloor sedimentary metagenomes.</title>
        <authorList>
            <person name="Kawai M."/>
            <person name="Futagami T."/>
            <person name="Toyoda A."/>
            <person name="Takaki Y."/>
            <person name="Nishi S."/>
            <person name="Hori S."/>
            <person name="Arai W."/>
            <person name="Tsubouchi T."/>
            <person name="Morono Y."/>
            <person name="Uchiyama I."/>
            <person name="Ito T."/>
            <person name="Fujiyama A."/>
            <person name="Inagaki F."/>
            <person name="Takami H."/>
        </authorList>
    </citation>
    <scope>NUCLEOTIDE SEQUENCE</scope>
    <source>
        <strain evidence="2">Expedition CK06-06</strain>
    </source>
</reference>
<accession>X0WIB2</accession>
<proteinExistence type="predicted"/>
<dbReference type="PROSITE" id="PS51186">
    <property type="entry name" value="GNAT"/>
    <property type="match status" value="1"/>
</dbReference>
<protein>
    <recommendedName>
        <fullName evidence="1">N-acetyltransferase domain-containing protein</fullName>
    </recommendedName>
</protein>
<dbReference type="Gene3D" id="3.40.630.30">
    <property type="match status" value="1"/>
</dbReference>
<evidence type="ECO:0000259" key="1">
    <source>
        <dbReference type="PROSITE" id="PS51186"/>
    </source>
</evidence>
<sequence>YKLPENRIVGIITFLGIYCNVWIEDSSILTKYALLINQRNNTALLIGDAVIIDNLCKWLDYKFDFVDEEFLILQTLTIKERGLPIPVKLENGDIEELVQLYKENEELMSFRNHSITNLRRYLEEKLSRYLVYGIFKEGRLVSAVFENATCRKCSMIGGIFTLANFRGQGYSTSCVHKICEQILSCGKFGCLFVHKDNLSAKKVYLRLGFKVHENWKTVKLLLIRYRIAGAK</sequence>
<organism evidence="2">
    <name type="scientific">marine sediment metagenome</name>
    <dbReference type="NCBI Taxonomy" id="412755"/>
    <lineage>
        <taxon>unclassified sequences</taxon>
        <taxon>metagenomes</taxon>
        <taxon>ecological metagenomes</taxon>
    </lineage>
</organism>
<dbReference type="AlphaFoldDB" id="X0WIB2"/>
<dbReference type="SUPFAM" id="SSF55729">
    <property type="entry name" value="Acyl-CoA N-acyltransferases (Nat)"/>
    <property type="match status" value="1"/>
</dbReference>